<keyword evidence="3" id="KW-0810">Translation regulation</keyword>
<dbReference type="SUPFAM" id="SSF55418">
    <property type="entry name" value="eIF4e-like"/>
    <property type="match status" value="1"/>
</dbReference>
<evidence type="ECO:0000256" key="6">
    <source>
        <dbReference type="RuleBase" id="RU004374"/>
    </source>
</evidence>
<keyword evidence="5 6" id="KW-0648">Protein biosynthesis</keyword>
<sequence length="116" mass="13334">MDARQVKMDAKFGWTPSSVTINKANSKQKSIHDKIIPTSDQHQTGNSPLVKNSVNSMDIKEDKNSDTSITVAGYLTVKHPLMYRWSLWYCKQDKSRSWEDCMKEVASFNTVEDFWA</sequence>
<dbReference type="GO" id="GO:0016281">
    <property type="term" value="C:eukaryotic translation initiation factor 4F complex"/>
    <property type="evidence" value="ECO:0007669"/>
    <property type="project" value="TreeGrafter"/>
</dbReference>
<evidence type="ECO:0000313" key="7">
    <source>
        <dbReference type="Proteomes" id="UP000887565"/>
    </source>
</evidence>
<dbReference type="AlphaFoldDB" id="A0A915JFA6"/>
<dbReference type="GO" id="GO:0006417">
    <property type="term" value="P:regulation of translation"/>
    <property type="evidence" value="ECO:0007669"/>
    <property type="project" value="UniProtKB-KW"/>
</dbReference>
<evidence type="ECO:0000256" key="4">
    <source>
        <dbReference type="ARBA" id="ARBA00022884"/>
    </source>
</evidence>
<protein>
    <submittedName>
        <fullName evidence="8">Uncharacterized protein</fullName>
    </submittedName>
</protein>
<comment type="similarity">
    <text evidence="1 6">Belongs to the eukaryotic initiation factor 4E family.</text>
</comment>
<keyword evidence="4 6" id="KW-0694">RNA-binding</keyword>
<organism evidence="7 8">
    <name type="scientific">Romanomermis culicivorax</name>
    <name type="common">Nematode worm</name>
    <dbReference type="NCBI Taxonomy" id="13658"/>
    <lineage>
        <taxon>Eukaryota</taxon>
        <taxon>Metazoa</taxon>
        <taxon>Ecdysozoa</taxon>
        <taxon>Nematoda</taxon>
        <taxon>Enoplea</taxon>
        <taxon>Dorylaimia</taxon>
        <taxon>Mermithida</taxon>
        <taxon>Mermithoidea</taxon>
        <taxon>Mermithidae</taxon>
        <taxon>Romanomermis</taxon>
    </lineage>
</organism>
<evidence type="ECO:0000313" key="8">
    <source>
        <dbReference type="WBParaSite" id="nRc.2.0.1.t25171-RA"/>
    </source>
</evidence>
<proteinExistence type="inferred from homology"/>
<accession>A0A915JFA6</accession>
<dbReference type="Proteomes" id="UP000887565">
    <property type="component" value="Unplaced"/>
</dbReference>
<evidence type="ECO:0000256" key="5">
    <source>
        <dbReference type="ARBA" id="ARBA00022917"/>
    </source>
</evidence>
<reference evidence="8" key="1">
    <citation type="submission" date="2022-11" db="UniProtKB">
        <authorList>
            <consortium name="WormBaseParasite"/>
        </authorList>
    </citation>
    <scope>IDENTIFICATION</scope>
</reference>
<evidence type="ECO:0000256" key="1">
    <source>
        <dbReference type="ARBA" id="ARBA00009860"/>
    </source>
</evidence>
<dbReference type="WBParaSite" id="nRc.2.0.1.t25171-RA">
    <property type="protein sequence ID" value="nRc.2.0.1.t25171-RA"/>
    <property type="gene ID" value="nRc.2.0.1.g25171"/>
</dbReference>
<dbReference type="InterPro" id="IPR023398">
    <property type="entry name" value="TIF_eIF4e-like"/>
</dbReference>
<dbReference type="Gene3D" id="3.30.760.10">
    <property type="entry name" value="RNA Cap, Translation Initiation Factor Eif4e"/>
    <property type="match status" value="1"/>
</dbReference>
<keyword evidence="7" id="KW-1185">Reference proteome</keyword>
<dbReference type="GO" id="GO:0000340">
    <property type="term" value="F:RNA 7-methylguanosine cap binding"/>
    <property type="evidence" value="ECO:0007669"/>
    <property type="project" value="TreeGrafter"/>
</dbReference>
<evidence type="ECO:0000256" key="3">
    <source>
        <dbReference type="ARBA" id="ARBA00022845"/>
    </source>
</evidence>
<keyword evidence="2 6" id="KW-0396">Initiation factor</keyword>
<dbReference type="PANTHER" id="PTHR11960:SF8">
    <property type="entry name" value="EUKARYOTIC TRANSLATION INITIATION FACTOR 4E1-RELATED"/>
    <property type="match status" value="1"/>
</dbReference>
<dbReference type="GO" id="GO:0003743">
    <property type="term" value="F:translation initiation factor activity"/>
    <property type="evidence" value="ECO:0007669"/>
    <property type="project" value="UniProtKB-KW"/>
</dbReference>
<dbReference type="InterPro" id="IPR001040">
    <property type="entry name" value="TIF_eIF_4E"/>
</dbReference>
<name>A0A915JFA6_ROMCU</name>
<dbReference type="Pfam" id="PF01652">
    <property type="entry name" value="IF4E"/>
    <property type="match status" value="1"/>
</dbReference>
<dbReference type="PANTHER" id="PTHR11960">
    <property type="entry name" value="EUKARYOTIC TRANSLATION INITIATION FACTOR 4E RELATED"/>
    <property type="match status" value="1"/>
</dbReference>
<evidence type="ECO:0000256" key="2">
    <source>
        <dbReference type="ARBA" id="ARBA00022540"/>
    </source>
</evidence>